<keyword evidence="3" id="KW-1185">Reference proteome</keyword>
<reference evidence="3" key="1">
    <citation type="submission" date="2024-06" db="EMBL/GenBank/DDBJ databases">
        <authorList>
            <person name="Ryan C."/>
        </authorList>
    </citation>
    <scope>NUCLEOTIDE SEQUENCE [LARGE SCALE GENOMIC DNA]</scope>
</reference>
<dbReference type="EMBL" id="OZ075138">
    <property type="protein sequence ID" value="CAL5010599.1"/>
    <property type="molecule type" value="Genomic_DNA"/>
</dbReference>
<keyword evidence="1" id="KW-0472">Membrane</keyword>
<evidence type="ECO:0000313" key="2">
    <source>
        <dbReference type="EMBL" id="CAL5010599.1"/>
    </source>
</evidence>
<dbReference type="Proteomes" id="UP001497457">
    <property type="component" value="Chromosome 28b"/>
</dbReference>
<feature type="transmembrane region" description="Helical" evidence="1">
    <location>
        <begin position="32"/>
        <end position="52"/>
    </location>
</feature>
<organism evidence="2 3">
    <name type="scientific">Urochloa decumbens</name>
    <dbReference type="NCBI Taxonomy" id="240449"/>
    <lineage>
        <taxon>Eukaryota</taxon>
        <taxon>Viridiplantae</taxon>
        <taxon>Streptophyta</taxon>
        <taxon>Embryophyta</taxon>
        <taxon>Tracheophyta</taxon>
        <taxon>Spermatophyta</taxon>
        <taxon>Magnoliopsida</taxon>
        <taxon>Liliopsida</taxon>
        <taxon>Poales</taxon>
        <taxon>Poaceae</taxon>
        <taxon>PACMAD clade</taxon>
        <taxon>Panicoideae</taxon>
        <taxon>Panicodae</taxon>
        <taxon>Paniceae</taxon>
        <taxon>Melinidinae</taxon>
        <taxon>Urochloa</taxon>
    </lineage>
</organism>
<accession>A0ABC9C1K8</accession>
<keyword evidence="1" id="KW-0812">Transmembrane</keyword>
<evidence type="ECO:0000256" key="1">
    <source>
        <dbReference type="SAM" id="Phobius"/>
    </source>
</evidence>
<name>A0ABC9C1K8_9POAL</name>
<dbReference type="AlphaFoldDB" id="A0ABC9C1K8"/>
<reference evidence="2 3" key="2">
    <citation type="submission" date="2024-10" db="EMBL/GenBank/DDBJ databases">
        <authorList>
            <person name="Ryan C."/>
        </authorList>
    </citation>
    <scope>NUCLEOTIDE SEQUENCE [LARGE SCALE GENOMIC DNA]</scope>
</reference>
<protein>
    <submittedName>
        <fullName evidence="2">Uncharacterized protein</fullName>
    </submittedName>
</protein>
<feature type="transmembrane region" description="Helical" evidence="1">
    <location>
        <begin position="105"/>
        <end position="126"/>
    </location>
</feature>
<gene>
    <name evidence="2" type="ORF">URODEC1_LOCUS70072</name>
</gene>
<keyword evidence="1" id="KW-1133">Transmembrane helix</keyword>
<feature type="transmembrane region" description="Helical" evidence="1">
    <location>
        <begin position="82"/>
        <end position="99"/>
    </location>
</feature>
<proteinExistence type="predicted"/>
<evidence type="ECO:0000313" key="3">
    <source>
        <dbReference type="Proteomes" id="UP001497457"/>
    </source>
</evidence>
<sequence>MTTPGSKAMAAGLTVMLLSVGAGIHSCHSGGFGLVLCFTGVLVGANLVAVGVRMAEEDPAAHMGPAAVAGARALSAFLRRNLGVVGLLMACCAVTTVSSGEARPALGFGAFALLLLGLSLINAAVIG</sequence>